<sequence>MTDDAVRQTRHALTQITEAWPFLPDAKDAALRRRRPDPRPMGAEARLTLDALVRAERDDRLLAVQRYGRMGALPASPAPVALDVVDAQALTAVTMRDLAWLAANVLRGRGFGWPPITITLHGTRDFLTIAVGHVGPSLARQMADDLVDCARQLRAALDLDVRDDQVWIQLGDERVLFVTAHRAGHHLDGVHATNVRDWHRRGLVVDEDGADRSLLSDRRRWYPLPDVERAAAKVGRDAPEAKSA</sequence>
<reference evidence="1" key="1">
    <citation type="submission" date="2021-01" db="EMBL/GenBank/DDBJ databases">
        <title>Whole genome shotgun sequence of Virgisporangium ochraceum NBRC 16418.</title>
        <authorList>
            <person name="Komaki H."/>
            <person name="Tamura T."/>
        </authorList>
    </citation>
    <scope>NUCLEOTIDE SEQUENCE</scope>
    <source>
        <strain evidence="1">NBRC 16418</strain>
    </source>
</reference>
<protein>
    <submittedName>
        <fullName evidence="1">Uncharacterized protein</fullName>
    </submittedName>
</protein>
<dbReference type="AlphaFoldDB" id="A0A8J3ZQV4"/>
<keyword evidence="2" id="KW-1185">Reference proteome</keyword>
<accession>A0A8J3ZQV4</accession>
<name>A0A8J3ZQV4_9ACTN</name>
<proteinExistence type="predicted"/>
<organism evidence="1 2">
    <name type="scientific">Virgisporangium ochraceum</name>
    <dbReference type="NCBI Taxonomy" id="65505"/>
    <lineage>
        <taxon>Bacteria</taxon>
        <taxon>Bacillati</taxon>
        <taxon>Actinomycetota</taxon>
        <taxon>Actinomycetes</taxon>
        <taxon>Micromonosporales</taxon>
        <taxon>Micromonosporaceae</taxon>
        <taxon>Virgisporangium</taxon>
    </lineage>
</organism>
<dbReference type="RefSeq" id="WP_203926243.1">
    <property type="nucleotide sequence ID" value="NZ_BOPH01000017.1"/>
</dbReference>
<evidence type="ECO:0000313" key="1">
    <source>
        <dbReference type="EMBL" id="GIJ66263.1"/>
    </source>
</evidence>
<dbReference type="EMBL" id="BOPH01000017">
    <property type="protein sequence ID" value="GIJ66263.1"/>
    <property type="molecule type" value="Genomic_DNA"/>
</dbReference>
<dbReference type="Proteomes" id="UP000635606">
    <property type="component" value="Unassembled WGS sequence"/>
</dbReference>
<comment type="caution">
    <text evidence="1">The sequence shown here is derived from an EMBL/GenBank/DDBJ whole genome shotgun (WGS) entry which is preliminary data.</text>
</comment>
<evidence type="ECO:0000313" key="2">
    <source>
        <dbReference type="Proteomes" id="UP000635606"/>
    </source>
</evidence>
<gene>
    <name evidence="1" type="ORF">Voc01_011800</name>
</gene>